<protein>
    <submittedName>
        <fullName evidence="3">Uncharacterized protein</fullName>
    </submittedName>
</protein>
<feature type="non-terminal residue" evidence="3">
    <location>
        <position position="100"/>
    </location>
</feature>
<proteinExistence type="predicted"/>
<reference evidence="3" key="1">
    <citation type="journal article" date="2015" name="Nature">
        <title>Complex archaea that bridge the gap between prokaryotes and eukaryotes.</title>
        <authorList>
            <person name="Spang A."/>
            <person name="Saw J.H."/>
            <person name="Jorgensen S.L."/>
            <person name="Zaremba-Niedzwiedzka K."/>
            <person name="Martijn J."/>
            <person name="Lind A.E."/>
            <person name="van Eijk R."/>
            <person name="Schleper C."/>
            <person name="Guy L."/>
            <person name="Ettema T.J."/>
        </authorList>
    </citation>
    <scope>NUCLEOTIDE SEQUENCE</scope>
</reference>
<keyword evidence="2" id="KW-0315">Glutamine amidotransferase</keyword>
<organism evidence="3">
    <name type="scientific">marine sediment metagenome</name>
    <dbReference type="NCBI Taxonomy" id="412755"/>
    <lineage>
        <taxon>unclassified sequences</taxon>
        <taxon>metagenomes</taxon>
        <taxon>ecological metagenomes</taxon>
    </lineage>
</organism>
<dbReference type="PANTHER" id="PTHR11907">
    <property type="entry name" value="AMIDOPHOSPHORIBOSYLTRANSFERASE"/>
    <property type="match status" value="1"/>
</dbReference>
<dbReference type="AlphaFoldDB" id="A0A0F9GK48"/>
<evidence type="ECO:0000313" key="3">
    <source>
        <dbReference type="EMBL" id="KKL69765.1"/>
    </source>
</evidence>
<dbReference type="InterPro" id="IPR029055">
    <property type="entry name" value="Ntn_hydrolases_N"/>
</dbReference>
<comment type="caution">
    <text evidence="3">The sequence shown here is derived from an EMBL/GenBank/DDBJ whole genome shotgun (WGS) entry which is preliminary data.</text>
</comment>
<dbReference type="EMBL" id="LAZR01026110">
    <property type="protein sequence ID" value="KKL69765.1"/>
    <property type="molecule type" value="Genomic_DNA"/>
</dbReference>
<evidence type="ECO:0000256" key="1">
    <source>
        <dbReference type="ARBA" id="ARBA00022679"/>
    </source>
</evidence>
<sequence length="100" mass="10639">MGIAVGSVTLFMTPVGGAVVNLGTAIESTNVWIETKAFDMIDAKYIRDIEPGEIVTITKEGVESRHYGGGGTERGAACIFEQVYFADPSSIVFGDNVHLV</sequence>
<dbReference type="SUPFAM" id="SSF56235">
    <property type="entry name" value="N-terminal nucleophile aminohydrolases (Ntn hydrolases)"/>
    <property type="match status" value="1"/>
</dbReference>
<gene>
    <name evidence="3" type="ORF">LCGC14_2111620</name>
</gene>
<keyword evidence="1" id="KW-0808">Transferase</keyword>
<accession>A0A0F9GK48</accession>
<name>A0A0F9GK48_9ZZZZ</name>
<evidence type="ECO:0000256" key="2">
    <source>
        <dbReference type="ARBA" id="ARBA00022962"/>
    </source>
</evidence>
<dbReference type="GO" id="GO:0016740">
    <property type="term" value="F:transferase activity"/>
    <property type="evidence" value="ECO:0007669"/>
    <property type="project" value="UniProtKB-KW"/>
</dbReference>
<dbReference type="Gene3D" id="3.60.20.10">
    <property type="entry name" value="Glutamine Phosphoribosylpyrophosphate, subunit 1, domain 1"/>
    <property type="match status" value="1"/>
</dbReference>